<comment type="caution">
    <text evidence="2">The sequence shown here is derived from an EMBL/GenBank/DDBJ whole genome shotgun (WGS) entry which is preliminary data.</text>
</comment>
<gene>
    <name evidence="2" type="ORF">BGZ96_001933</name>
</gene>
<name>A0ABQ7JLF5_9FUNG</name>
<feature type="compositionally biased region" description="Acidic residues" evidence="1">
    <location>
        <begin position="57"/>
        <end position="69"/>
    </location>
</feature>
<evidence type="ECO:0000256" key="1">
    <source>
        <dbReference type="SAM" id="MobiDB-lite"/>
    </source>
</evidence>
<feature type="region of interest" description="Disordered" evidence="1">
    <location>
        <begin position="1"/>
        <end position="69"/>
    </location>
</feature>
<accession>A0ABQ7JLF5</accession>
<proteinExistence type="predicted"/>
<reference evidence="2 3" key="1">
    <citation type="journal article" date="2020" name="Fungal Divers.">
        <title>Resolving the Mortierellaceae phylogeny through synthesis of multi-gene phylogenetics and phylogenomics.</title>
        <authorList>
            <person name="Vandepol N."/>
            <person name="Liber J."/>
            <person name="Desiro A."/>
            <person name="Na H."/>
            <person name="Kennedy M."/>
            <person name="Barry K."/>
            <person name="Grigoriev I.V."/>
            <person name="Miller A.N."/>
            <person name="O'Donnell K."/>
            <person name="Stajich J.E."/>
            <person name="Bonito G."/>
        </authorList>
    </citation>
    <scope>NUCLEOTIDE SEQUENCE [LARGE SCALE GENOMIC DNA]</scope>
    <source>
        <strain evidence="2 3">AD045</strain>
    </source>
</reference>
<protein>
    <submittedName>
        <fullName evidence="2">Uncharacterized protein</fullName>
    </submittedName>
</protein>
<sequence length="164" mass="19089">MEGMYSELIESGPPHGQEPNKTRHQNHYTYNRPLIPAPQNWVQSTFATNNGNKDDIEYRDDDGDDELDEDYLGQYYNQQAPNQQQHDWRDLRRLGKVYVPLPRRKRGRKGRGDLFEDDYHAGFNKIEIQALSTVGKAAYEAQRQKRQYHEAPPPPPPPVNALED</sequence>
<dbReference type="Proteomes" id="UP001194696">
    <property type="component" value="Unassembled WGS sequence"/>
</dbReference>
<feature type="compositionally biased region" description="Pro residues" evidence="1">
    <location>
        <begin position="151"/>
        <end position="164"/>
    </location>
</feature>
<organism evidence="2 3">
    <name type="scientific">Linnemannia gamsii</name>
    <dbReference type="NCBI Taxonomy" id="64522"/>
    <lineage>
        <taxon>Eukaryota</taxon>
        <taxon>Fungi</taxon>
        <taxon>Fungi incertae sedis</taxon>
        <taxon>Mucoromycota</taxon>
        <taxon>Mortierellomycotina</taxon>
        <taxon>Mortierellomycetes</taxon>
        <taxon>Mortierellales</taxon>
        <taxon>Mortierellaceae</taxon>
        <taxon>Linnemannia</taxon>
    </lineage>
</organism>
<evidence type="ECO:0000313" key="3">
    <source>
        <dbReference type="Proteomes" id="UP001194696"/>
    </source>
</evidence>
<feature type="compositionally biased region" description="Polar residues" evidence="1">
    <location>
        <begin position="40"/>
        <end position="51"/>
    </location>
</feature>
<evidence type="ECO:0000313" key="2">
    <source>
        <dbReference type="EMBL" id="KAG0279546.1"/>
    </source>
</evidence>
<dbReference type="EMBL" id="JAAAIM010001343">
    <property type="protein sequence ID" value="KAG0279546.1"/>
    <property type="molecule type" value="Genomic_DNA"/>
</dbReference>
<keyword evidence="3" id="KW-1185">Reference proteome</keyword>
<feature type="region of interest" description="Disordered" evidence="1">
    <location>
        <begin position="137"/>
        <end position="164"/>
    </location>
</feature>